<dbReference type="Gene3D" id="3.30.450.40">
    <property type="match status" value="1"/>
</dbReference>
<dbReference type="InterPro" id="IPR003018">
    <property type="entry name" value="GAF"/>
</dbReference>
<dbReference type="InterPro" id="IPR016032">
    <property type="entry name" value="Sig_transdc_resp-reg_C-effctor"/>
</dbReference>
<evidence type="ECO:0000256" key="2">
    <source>
        <dbReference type="ARBA" id="ARBA00023125"/>
    </source>
</evidence>
<dbReference type="GO" id="GO:0006355">
    <property type="term" value="P:regulation of DNA-templated transcription"/>
    <property type="evidence" value="ECO:0007669"/>
    <property type="project" value="InterPro"/>
</dbReference>
<keyword evidence="3" id="KW-0804">Transcription</keyword>
<reference evidence="5 6" key="2">
    <citation type="journal article" date="2011" name="Stand. Genomic Sci.">
        <title>Complete genome sequence of Truepera radiovictrix type strain (RQ-24).</title>
        <authorList>
            <person name="Ivanova N."/>
            <person name="Rohde C."/>
            <person name="Munk C."/>
            <person name="Nolan M."/>
            <person name="Lucas S."/>
            <person name="Del Rio T.G."/>
            <person name="Tice H."/>
            <person name="Deshpande S."/>
            <person name="Cheng J.F."/>
            <person name="Tapia R."/>
            <person name="Han C."/>
            <person name="Goodwin L."/>
            <person name="Pitluck S."/>
            <person name="Liolios K."/>
            <person name="Mavromatis K."/>
            <person name="Mikhailova N."/>
            <person name="Pati A."/>
            <person name="Chen A."/>
            <person name="Palaniappan K."/>
            <person name="Land M."/>
            <person name="Hauser L."/>
            <person name="Chang Y.J."/>
            <person name="Jeffries C.D."/>
            <person name="Brambilla E."/>
            <person name="Rohde M."/>
            <person name="Goker M."/>
            <person name="Tindall B.J."/>
            <person name="Woyke T."/>
            <person name="Bristow J."/>
            <person name="Eisen J.A."/>
            <person name="Markowitz V."/>
            <person name="Hugenholtz P."/>
            <person name="Kyrpides N.C."/>
            <person name="Klenk H.P."/>
            <person name="Lapidus A."/>
        </authorList>
    </citation>
    <scope>NUCLEOTIDE SEQUENCE [LARGE SCALE GENOMIC DNA]</scope>
    <source>
        <strain evidence="6">DSM 17093 / CIP 108686 / LMG 22925 / RQ-24</strain>
    </source>
</reference>
<protein>
    <submittedName>
        <fullName evidence="5">Transcriptional regulator, LuxR family</fullName>
    </submittedName>
</protein>
<dbReference type="PANTHER" id="PTHR43214">
    <property type="entry name" value="TWO-COMPONENT RESPONSE REGULATOR"/>
    <property type="match status" value="1"/>
</dbReference>
<accession>D7CTT3</accession>
<organism evidence="5 6">
    <name type="scientific">Truepera radiovictrix (strain DSM 17093 / CIP 108686 / LMG 22925 / RQ-24)</name>
    <dbReference type="NCBI Taxonomy" id="649638"/>
    <lineage>
        <taxon>Bacteria</taxon>
        <taxon>Thermotogati</taxon>
        <taxon>Deinococcota</taxon>
        <taxon>Deinococci</taxon>
        <taxon>Trueperales</taxon>
        <taxon>Trueperaceae</taxon>
        <taxon>Truepera</taxon>
    </lineage>
</organism>
<dbReference type="OrthoDB" id="9781904at2"/>
<keyword evidence="1" id="KW-0805">Transcription regulation</keyword>
<dbReference type="SUPFAM" id="SSF46894">
    <property type="entry name" value="C-terminal effector domain of the bipartite response regulators"/>
    <property type="match status" value="1"/>
</dbReference>
<dbReference type="InterPro" id="IPR000792">
    <property type="entry name" value="Tscrpt_reg_LuxR_C"/>
</dbReference>
<dbReference type="AlphaFoldDB" id="D7CTT3"/>
<dbReference type="Pfam" id="PF13185">
    <property type="entry name" value="GAF_2"/>
    <property type="match status" value="1"/>
</dbReference>
<evidence type="ECO:0000313" key="6">
    <source>
        <dbReference type="Proteomes" id="UP000000379"/>
    </source>
</evidence>
<dbReference type="SMART" id="SM00421">
    <property type="entry name" value="HTH_LUXR"/>
    <property type="match status" value="1"/>
</dbReference>
<dbReference type="PANTHER" id="PTHR43214:SF43">
    <property type="entry name" value="TWO-COMPONENT RESPONSE REGULATOR"/>
    <property type="match status" value="1"/>
</dbReference>
<dbReference type="Gene3D" id="1.10.10.10">
    <property type="entry name" value="Winged helix-like DNA-binding domain superfamily/Winged helix DNA-binding domain"/>
    <property type="match status" value="1"/>
</dbReference>
<keyword evidence="2" id="KW-0238">DNA-binding</keyword>
<feature type="domain" description="HTH luxR-type" evidence="4">
    <location>
        <begin position="121"/>
        <end position="184"/>
    </location>
</feature>
<keyword evidence="6" id="KW-1185">Reference proteome</keyword>
<dbReference type="InterPro" id="IPR036388">
    <property type="entry name" value="WH-like_DNA-bd_sf"/>
</dbReference>
<evidence type="ECO:0000313" key="5">
    <source>
        <dbReference type="EMBL" id="ADI15630.1"/>
    </source>
</evidence>
<dbReference type="PRINTS" id="PR00038">
    <property type="entry name" value="HTHLUXR"/>
</dbReference>
<dbReference type="PROSITE" id="PS50043">
    <property type="entry name" value="HTH_LUXR_2"/>
    <property type="match status" value="1"/>
</dbReference>
<dbReference type="PROSITE" id="PS00622">
    <property type="entry name" value="HTH_LUXR_1"/>
    <property type="match status" value="1"/>
</dbReference>
<dbReference type="InterPro" id="IPR029016">
    <property type="entry name" value="GAF-like_dom_sf"/>
</dbReference>
<gene>
    <name evidence="5" type="ordered locus">Trad_2524</name>
</gene>
<proteinExistence type="predicted"/>
<dbReference type="CDD" id="cd06170">
    <property type="entry name" value="LuxR_C_like"/>
    <property type="match status" value="1"/>
</dbReference>
<dbReference type="SUPFAM" id="SSF55781">
    <property type="entry name" value="GAF domain-like"/>
    <property type="match status" value="1"/>
</dbReference>
<dbReference type="HOGENOM" id="CLU_1371693_0_0_0"/>
<evidence type="ECO:0000256" key="3">
    <source>
        <dbReference type="ARBA" id="ARBA00023163"/>
    </source>
</evidence>
<dbReference type="EMBL" id="CP002049">
    <property type="protein sequence ID" value="ADI15630.1"/>
    <property type="molecule type" value="Genomic_DNA"/>
</dbReference>
<reference evidence="6" key="1">
    <citation type="submission" date="2010-05" db="EMBL/GenBank/DDBJ databases">
        <title>The complete genome of Truepera radiovictris DSM 17093.</title>
        <authorList>
            <consortium name="US DOE Joint Genome Institute (JGI-PGF)"/>
            <person name="Lucas S."/>
            <person name="Copeland A."/>
            <person name="Lapidus A."/>
            <person name="Glavina del Rio T."/>
            <person name="Dalin E."/>
            <person name="Tice H."/>
            <person name="Bruce D."/>
            <person name="Goodwin L."/>
            <person name="Pitluck S."/>
            <person name="Kyrpides N."/>
            <person name="Mavromatis K."/>
            <person name="Ovchinnikova G."/>
            <person name="Munk A.C."/>
            <person name="Detter J.C."/>
            <person name="Han C."/>
            <person name="Tapia R."/>
            <person name="Land M."/>
            <person name="Hauser L."/>
            <person name="Markowitz V."/>
            <person name="Cheng J.-F."/>
            <person name="Hugenholtz P."/>
            <person name="Woyke T."/>
            <person name="Wu D."/>
            <person name="Tindall B."/>
            <person name="Pomrenke H.G."/>
            <person name="Brambilla E."/>
            <person name="Klenk H.-P."/>
            <person name="Eisen J.A."/>
        </authorList>
    </citation>
    <scope>NUCLEOTIDE SEQUENCE [LARGE SCALE GENOMIC DNA]</scope>
    <source>
        <strain evidence="6">DSM 17093 / CIP 108686 / LMG 22925 / RQ-24</strain>
    </source>
</reference>
<dbReference type="Proteomes" id="UP000000379">
    <property type="component" value="Chromosome"/>
</dbReference>
<dbReference type="RefSeq" id="WP_013178991.1">
    <property type="nucleotide sequence ID" value="NC_014221.1"/>
</dbReference>
<sequence length="199" mass="20801">MGFLSCVSQGDRHRGGFSLAAATGLPPALARENSAPLCRGGCDCQWRFREGRLDAGVNIVHCSRLEAATGDKAGLELHASIPLLGRVGPVGVLNLAAPGSERFDPQTLAFLTAVGRQLGTAFARAALLRAREVLGLLAEGLVNKAIAARLGVAEKTVKTHASSVLSKLGWRDRVQAALYARSRRLQPRVPACVTSGGAA</sequence>
<name>D7CTT3_TRURR</name>
<evidence type="ECO:0000259" key="4">
    <source>
        <dbReference type="PROSITE" id="PS50043"/>
    </source>
</evidence>
<dbReference type="KEGG" id="tra:Trad_2524"/>
<dbReference type="eggNOG" id="COG2197">
    <property type="taxonomic scope" value="Bacteria"/>
</dbReference>
<dbReference type="Pfam" id="PF00196">
    <property type="entry name" value="GerE"/>
    <property type="match status" value="1"/>
</dbReference>
<dbReference type="STRING" id="649638.Trad_2524"/>
<dbReference type="InterPro" id="IPR039420">
    <property type="entry name" value="WalR-like"/>
</dbReference>
<evidence type="ECO:0000256" key="1">
    <source>
        <dbReference type="ARBA" id="ARBA00023015"/>
    </source>
</evidence>
<dbReference type="GO" id="GO:0003677">
    <property type="term" value="F:DNA binding"/>
    <property type="evidence" value="ECO:0007669"/>
    <property type="project" value="UniProtKB-KW"/>
</dbReference>